<gene>
    <name evidence="1" type="ORF">PoB_006445600</name>
</gene>
<accession>A0AAV4D1V9</accession>
<name>A0AAV4D1V9_9GAST</name>
<reference evidence="1 2" key="1">
    <citation type="journal article" date="2021" name="Elife">
        <title>Chloroplast acquisition without the gene transfer in kleptoplastic sea slugs, Plakobranchus ocellatus.</title>
        <authorList>
            <person name="Maeda T."/>
            <person name="Takahashi S."/>
            <person name="Yoshida T."/>
            <person name="Shimamura S."/>
            <person name="Takaki Y."/>
            <person name="Nagai Y."/>
            <person name="Toyoda A."/>
            <person name="Suzuki Y."/>
            <person name="Arimoto A."/>
            <person name="Ishii H."/>
            <person name="Satoh N."/>
            <person name="Nishiyama T."/>
            <person name="Hasebe M."/>
            <person name="Maruyama T."/>
            <person name="Minagawa J."/>
            <person name="Obokata J."/>
            <person name="Shigenobu S."/>
        </authorList>
    </citation>
    <scope>NUCLEOTIDE SEQUENCE [LARGE SCALE GENOMIC DNA]</scope>
</reference>
<evidence type="ECO:0000313" key="1">
    <source>
        <dbReference type="EMBL" id="GFO37951.1"/>
    </source>
</evidence>
<keyword evidence="2" id="KW-1185">Reference proteome</keyword>
<sequence>MSPATSVLVCRRALKPDITLLWTGYTQKTQPNQREHGREITWLKHNASVFSGYRYRTIVRILFILPVKGLQVPQGQLFNI</sequence>
<dbReference type="Proteomes" id="UP000735302">
    <property type="component" value="Unassembled WGS sequence"/>
</dbReference>
<evidence type="ECO:0000313" key="2">
    <source>
        <dbReference type="Proteomes" id="UP000735302"/>
    </source>
</evidence>
<dbReference type="AlphaFoldDB" id="A0AAV4D1V9"/>
<protein>
    <submittedName>
        <fullName evidence="1">Uncharacterized protein</fullName>
    </submittedName>
</protein>
<comment type="caution">
    <text evidence="1">The sequence shown here is derived from an EMBL/GenBank/DDBJ whole genome shotgun (WGS) entry which is preliminary data.</text>
</comment>
<proteinExistence type="predicted"/>
<dbReference type="EMBL" id="BLXT01007308">
    <property type="protein sequence ID" value="GFO37951.1"/>
    <property type="molecule type" value="Genomic_DNA"/>
</dbReference>
<organism evidence="1 2">
    <name type="scientific">Plakobranchus ocellatus</name>
    <dbReference type="NCBI Taxonomy" id="259542"/>
    <lineage>
        <taxon>Eukaryota</taxon>
        <taxon>Metazoa</taxon>
        <taxon>Spiralia</taxon>
        <taxon>Lophotrochozoa</taxon>
        <taxon>Mollusca</taxon>
        <taxon>Gastropoda</taxon>
        <taxon>Heterobranchia</taxon>
        <taxon>Euthyneura</taxon>
        <taxon>Panpulmonata</taxon>
        <taxon>Sacoglossa</taxon>
        <taxon>Placobranchoidea</taxon>
        <taxon>Plakobranchidae</taxon>
        <taxon>Plakobranchus</taxon>
    </lineage>
</organism>